<dbReference type="EMBL" id="NAJN01001509">
    <property type="protein sequence ID" value="TKA62748.1"/>
    <property type="molecule type" value="Genomic_DNA"/>
</dbReference>
<dbReference type="STRING" id="331657.A0A4U0WJT2"/>
<dbReference type="InterPro" id="IPR039327">
    <property type="entry name" value="CON7-like"/>
</dbReference>
<sequence length="657" mass="73009">MAEIGIIASVIQIVGLGTRLSLGLYKFGVTMSSATQDVTHIANGVNLFCLMLRQVGTTLEEDTIHSPEAVETVQEIMQQCRHVFDEIEKMLAKFKSLGNDSKGPHLVEKWKWSIHKPKVDYLLGHLDSLKLTLSVMLQTLHAAKITAWTRRQQQTSSSGMAEKNSRVAEERLQMESLIIEQQLSVIKTGQLFEGYQNDRSAALSLEQGDQDPEQLALKLHSEFTKCVGFTLFQEPSCALGTIDASPTDAECLTLVLRHSNGYIDYLLARWTRLREIEDRIRLKAEQPLNENTLSKPVPTRLLSHGGYRQRSRGQSARVESDDSEDEAAPAYQEAPWIGPDAETLGAYRAYPSHELAADSPRTGPRGGVPIPTLPSTPRISVPNSQPRMPPKSPAYLSPNPSRLPASPPLSPLAPGNVYSRSAPSESHMGPDGFESAELGIPWRLRLHTIYWDFLDSKVVASNTEYPPIEAWRDRDTRTEIRSSWVGKEAIEEAGYRYNVHELGESSEICYSIFGALNLAQVERLVQRTVSIYRQKTASASEARPQPPHQSANYTYKPDHYTAARPPPQYVDTRSSPRSSTIRFAASPTSQQSDYADASRDRDHDRDRDRKYASSEDAHRKRRHSSGAQDKGKGRSSTVATLGKIGGIAALLEGLDSL</sequence>
<protein>
    <recommendedName>
        <fullName evidence="2">DUF8035 domain-containing protein</fullName>
    </recommendedName>
</protein>
<feature type="region of interest" description="Disordered" evidence="1">
    <location>
        <begin position="355"/>
        <end position="430"/>
    </location>
</feature>
<dbReference type="Proteomes" id="UP000308768">
    <property type="component" value="Unassembled WGS sequence"/>
</dbReference>
<proteinExistence type="predicted"/>
<dbReference type="OrthoDB" id="5431013at2759"/>
<evidence type="ECO:0000256" key="1">
    <source>
        <dbReference type="SAM" id="MobiDB-lite"/>
    </source>
</evidence>
<feature type="domain" description="DUF8035" evidence="2">
    <location>
        <begin position="475"/>
        <end position="533"/>
    </location>
</feature>
<feature type="compositionally biased region" description="Polar residues" evidence="1">
    <location>
        <begin position="571"/>
        <end position="593"/>
    </location>
</feature>
<evidence type="ECO:0000313" key="3">
    <source>
        <dbReference type="EMBL" id="TKA62748.1"/>
    </source>
</evidence>
<feature type="region of interest" description="Disordered" evidence="1">
    <location>
        <begin position="536"/>
        <end position="638"/>
    </location>
</feature>
<dbReference type="InterPro" id="IPR058348">
    <property type="entry name" value="DUF8035"/>
</dbReference>
<organism evidence="3 4">
    <name type="scientific">Cryomyces minteri</name>
    <dbReference type="NCBI Taxonomy" id="331657"/>
    <lineage>
        <taxon>Eukaryota</taxon>
        <taxon>Fungi</taxon>
        <taxon>Dikarya</taxon>
        <taxon>Ascomycota</taxon>
        <taxon>Pezizomycotina</taxon>
        <taxon>Dothideomycetes</taxon>
        <taxon>Dothideomycetes incertae sedis</taxon>
        <taxon>Cryomyces</taxon>
    </lineage>
</organism>
<evidence type="ECO:0000313" key="4">
    <source>
        <dbReference type="Proteomes" id="UP000308768"/>
    </source>
</evidence>
<dbReference type="PANTHER" id="PTHR36167:SF4">
    <property type="entry name" value="FUNGAL N-TERMINAL DOMAIN-CONTAINING PROTEIN"/>
    <property type="match status" value="1"/>
</dbReference>
<dbReference type="AlphaFoldDB" id="A0A4U0WJT2"/>
<feature type="compositionally biased region" description="Polar residues" evidence="1">
    <location>
        <begin position="373"/>
        <end position="386"/>
    </location>
</feature>
<keyword evidence="4" id="KW-1185">Reference proteome</keyword>
<comment type="caution">
    <text evidence="3">The sequence shown here is derived from an EMBL/GenBank/DDBJ whole genome shotgun (WGS) entry which is preliminary data.</text>
</comment>
<feature type="region of interest" description="Disordered" evidence="1">
    <location>
        <begin position="291"/>
        <end position="338"/>
    </location>
</feature>
<dbReference type="Pfam" id="PF26118">
    <property type="entry name" value="DUF8035"/>
    <property type="match status" value="1"/>
</dbReference>
<reference evidence="3 4" key="1">
    <citation type="submission" date="2017-03" db="EMBL/GenBank/DDBJ databases">
        <title>Genomes of endolithic fungi from Antarctica.</title>
        <authorList>
            <person name="Coleine C."/>
            <person name="Masonjones S."/>
            <person name="Stajich J.E."/>
        </authorList>
    </citation>
    <scope>NUCLEOTIDE SEQUENCE [LARGE SCALE GENOMIC DNA]</scope>
    <source>
        <strain evidence="3 4">CCFEE 5187</strain>
    </source>
</reference>
<accession>A0A4U0WJT2</accession>
<gene>
    <name evidence="3" type="ORF">B0A49_12453</name>
</gene>
<feature type="compositionally biased region" description="Basic and acidic residues" evidence="1">
    <location>
        <begin position="596"/>
        <end position="618"/>
    </location>
</feature>
<dbReference type="PANTHER" id="PTHR36167">
    <property type="entry name" value="C2H2 FINGER DOMAIN TRANSCRIPTION FACTOR (EUROFUNG)-RELATED"/>
    <property type="match status" value="1"/>
</dbReference>
<dbReference type="GO" id="GO:0006355">
    <property type="term" value="P:regulation of DNA-templated transcription"/>
    <property type="evidence" value="ECO:0007669"/>
    <property type="project" value="InterPro"/>
</dbReference>
<evidence type="ECO:0000259" key="2">
    <source>
        <dbReference type="Pfam" id="PF26118"/>
    </source>
</evidence>
<name>A0A4U0WJT2_9PEZI</name>